<feature type="domain" description="PPIase FKBP-type" evidence="3">
    <location>
        <begin position="69"/>
        <end position="120"/>
    </location>
</feature>
<evidence type="ECO:0000259" key="3">
    <source>
        <dbReference type="PROSITE" id="PS50059"/>
    </source>
</evidence>
<dbReference type="Proteomes" id="UP000601435">
    <property type="component" value="Unassembled WGS sequence"/>
</dbReference>
<dbReference type="InterPro" id="IPR001179">
    <property type="entry name" value="PPIase_FKBP_dom"/>
</dbReference>
<evidence type="ECO:0000313" key="4">
    <source>
        <dbReference type="EMBL" id="CAE7353766.1"/>
    </source>
</evidence>
<dbReference type="PROSITE" id="PS50059">
    <property type="entry name" value="FKBP_PPIASE"/>
    <property type="match status" value="1"/>
</dbReference>
<keyword evidence="2" id="KW-1133">Transmembrane helix</keyword>
<dbReference type="Gene3D" id="3.10.50.40">
    <property type="match status" value="1"/>
</dbReference>
<dbReference type="EC" id="5.2.1.8" evidence="1"/>
<sequence length="136" mass="14881">ACQSHWCWTCGKLLDGRLSLGLHYNPANPAGCLQFSALESKASQTQPGTVLGFLVFWCTLPLWFLCGLGLIVTVVALVAVGEKRQLRIPPSEGYGQRGYKAWGIPPDAVMVFTLEASNLQILQGWQAFLQIQCVSE</sequence>
<evidence type="ECO:0000313" key="5">
    <source>
        <dbReference type="Proteomes" id="UP000601435"/>
    </source>
</evidence>
<keyword evidence="1" id="KW-0413">Isomerase</keyword>
<keyword evidence="1" id="KW-0697">Rotamase</keyword>
<evidence type="ECO:0000256" key="2">
    <source>
        <dbReference type="SAM" id="Phobius"/>
    </source>
</evidence>
<dbReference type="OrthoDB" id="423443at2759"/>
<comment type="caution">
    <text evidence="4">The sequence shown here is derived from an EMBL/GenBank/DDBJ whole genome shotgun (WGS) entry which is preliminary data.</text>
</comment>
<feature type="transmembrane region" description="Helical" evidence="2">
    <location>
        <begin position="54"/>
        <end position="80"/>
    </location>
</feature>
<comment type="catalytic activity">
    <reaction evidence="1">
        <text>[protein]-peptidylproline (omega=180) = [protein]-peptidylproline (omega=0)</text>
        <dbReference type="Rhea" id="RHEA:16237"/>
        <dbReference type="Rhea" id="RHEA-COMP:10747"/>
        <dbReference type="Rhea" id="RHEA-COMP:10748"/>
        <dbReference type="ChEBI" id="CHEBI:83833"/>
        <dbReference type="ChEBI" id="CHEBI:83834"/>
        <dbReference type="EC" id="5.2.1.8"/>
    </reaction>
</comment>
<dbReference type="GO" id="GO:0003755">
    <property type="term" value="F:peptidyl-prolyl cis-trans isomerase activity"/>
    <property type="evidence" value="ECO:0007669"/>
    <property type="project" value="UniProtKB-KW"/>
</dbReference>
<keyword evidence="2" id="KW-0812">Transmembrane</keyword>
<dbReference type="EMBL" id="CAJNJA010014954">
    <property type="protein sequence ID" value="CAE7353766.1"/>
    <property type="molecule type" value="Genomic_DNA"/>
</dbReference>
<dbReference type="AlphaFoldDB" id="A0A812Q0Z1"/>
<keyword evidence="2" id="KW-0472">Membrane</keyword>
<evidence type="ECO:0000256" key="1">
    <source>
        <dbReference type="PROSITE-ProRule" id="PRU00277"/>
    </source>
</evidence>
<keyword evidence="5" id="KW-1185">Reference proteome</keyword>
<gene>
    <name evidence="4" type="primary">FKBP7</name>
    <name evidence="4" type="ORF">SNEC2469_LOCUS9211</name>
</gene>
<dbReference type="InterPro" id="IPR046357">
    <property type="entry name" value="PPIase_dom_sf"/>
</dbReference>
<feature type="non-terminal residue" evidence="4">
    <location>
        <position position="136"/>
    </location>
</feature>
<accession>A0A812Q0Z1</accession>
<protein>
    <recommendedName>
        <fullName evidence="1">peptidylprolyl isomerase</fullName>
        <ecNumber evidence="1">5.2.1.8</ecNumber>
    </recommendedName>
</protein>
<dbReference type="SUPFAM" id="SSF54534">
    <property type="entry name" value="FKBP-like"/>
    <property type="match status" value="1"/>
</dbReference>
<reference evidence="4" key="1">
    <citation type="submission" date="2021-02" db="EMBL/GenBank/DDBJ databases">
        <authorList>
            <person name="Dougan E. K."/>
            <person name="Rhodes N."/>
            <person name="Thang M."/>
            <person name="Chan C."/>
        </authorList>
    </citation>
    <scope>NUCLEOTIDE SEQUENCE</scope>
</reference>
<organism evidence="4 5">
    <name type="scientific">Symbiodinium necroappetens</name>
    <dbReference type="NCBI Taxonomy" id="1628268"/>
    <lineage>
        <taxon>Eukaryota</taxon>
        <taxon>Sar</taxon>
        <taxon>Alveolata</taxon>
        <taxon>Dinophyceae</taxon>
        <taxon>Suessiales</taxon>
        <taxon>Symbiodiniaceae</taxon>
        <taxon>Symbiodinium</taxon>
    </lineage>
</organism>
<dbReference type="Pfam" id="PF00254">
    <property type="entry name" value="FKBP_C"/>
    <property type="match status" value="1"/>
</dbReference>
<name>A0A812Q0Z1_9DINO</name>
<proteinExistence type="predicted"/>